<keyword evidence="2" id="KW-1185">Reference proteome</keyword>
<reference evidence="1 2" key="1">
    <citation type="submission" date="2023-10" db="EMBL/GenBank/DDBJ databases">
        <title>Chromosome-scale genome assembly provides insights into flower coloration mechanisms of Canna indica.</title>
        <authorList>
            <person name="Li C."/>
        </authorList>
    </citation>
    <scope>NUCLEOTIDE SEQUENCE [LARGE SCALE GENOMIC DNA]</scope>
    <source>
        <tissue evidence="1">Flower</tissue>
    </source>
</reference>
<gene>
    <name evidence="1" type="ORF">Cni_G17235</name>
</gene>
<accession>A0AAQ3KID6</accession>
<dbReference type="Proteomes" id="UP001327560">
    <property type="component" value="Chromosome 5"/>
</dbReference>
<organism evidence="1 2">
    <name type="scientific">Canna indica</name>
    <name type="common">Indian-shot</name>
    <dbReference type="NCBI Taxonomy" id="4628"/>
    <lineage>
        <taxon>Eukaryota</taxon>
        <taxon>Viridiplantae</taxon>
        <taxon>Streptophyta</taxon>
        <taxon>Embryophyta</taxon>
        <taxon>Tracheophyta</taxon>
        <taxon>Spermatophyta</taxon>
        <taxon>Magnoliopsida</taxon>
        <taxon>Liliopsida</taxon>
        <taxon>Zingiberales</taxon>
        <taxon>Cannaceae</taxon>
        <taxon>Canna</taxon>
    </lineage>
</organism>
<evidence type="ECO:0000313" key="2">
    <source>
        <dbReference type="Proteomes" id="UP001327560"/>
    </source>
</evidence>
<sequence length="116" mass="12759">MSYCETQRSASVVMAQAENASTRKPGSIETIVSPAKVESLVPHLEVLSAEDNHHMEEEEEEEEEQLIYCVPILDPVLAEFCSHPEPLDNANASGDEVKPPLEQLALDCPHVPVLLL</sequence>
<protein>
    <submittedName>
        <fullName evidence="1">Zinc finger protein CONSTANS-LIKE 16-like</fullName>
    </submittedName>
</protein>
<dbReference type="EMBL" id="CP136894">
    <property type="protein sequence ID" value="WOL08482.1"/>
    <property type="molecule type" value="Genomic_DNA"/>
</dbReference>
<evidence type="ECO:0000313" key="1">
    <source>
        <dbReference type="EMBL" id="WOL08482.1"/>
    </source>
</evidence>
<name>A0AAQ3KID6_9LILI</name>
<dbReference type="AlphaFoldDB" id="A0AAQ3KID6"/>
<proteinExistence type="predicted"/>